<dbReference type="InterPro" id="IPR029063">
    <property type="entry name" value="SAM-dependent_MTases_sf"/>
</dbReference>
<evidence type="ECO:0000256" key="2">
    <source>
        <dbReference type="ARBA" id="ARBA00004792"/>
    </source>
</evidence>
<comment type="pathway">
    <text evidence="2">Antibiotic biosynthesis.</text>
</comment>
<dbReference type="InterPro" id="IPR014031">
    <property type="entry name" value="Ketoacyl_synth_C"/>
</dbReference>
<evidence type="ECO:0000256" key="7">
    <source>
        <dbReference type="ARBA" id="ARBA00022679"/>
    </source>
</evidence>
<dbReference type="Pfam" id="PF21089">
    <property type="entry name" value="PKS_DH_N"/>
    <property type="match status" value="1"/>
</dbReference>
<organism evidence="15 16">
    <name type="scientific">Tahibacter harae</name>
    <dbReference type="NCBI Taxonomy" id="2963937"/>
    <lineage>
        <taxon>Bacteria</taxon>
        <taxon>Pseudomonadati</taxon>
        <taxon>Pseudomonadota</taxon>
        <taxon>Gammaproteobacteria</taxon>
        <taxon>Lysobacterales</taxon>
        <taxon>Rhodanobacteraceae</taxon>
        <taxon>Tahibacter</taxon>
    </lineage>
</organism>
<dbReference type="InterPro" id="IPR042104">
    <property type="entry name" value="PKS_dehydratase_sf"/>
</dbReference>
<dbReference type="PROSITE" id="PS50075">
    <property type="entry name" value="CARRIER"/>
    <property type="match status" value="4"/>
</dbReference>
<dbReference type="Proteomes" id="UP001165498">
    <property type="component" value="Unassembled WGS sequence"/>
</dbReference>
<dbReference type="SMART" id="SM00823">
    <property type="entry name" value="PKS_PP"/>
    <property type="match status" value="4"/>
</dbReference>
<dbReference type="InterPro" id="IPR049551">
    <property type="entry name" value="PKS_DH_C"/>
</dbReference>
<evidence type="ECO:0000259" key="14">
    <source>
        <dbReference type="PROSITE" id="PS52019"/>
    </source>
</evidence>
<dbReference type="Gene3D" id="3.10.129.110">
    <property type="entry name" value="Polyketide synthase dehydratase"/>
    <property type="match status" value="1"/>
</dbReference>
<accession>A0ABT1QZ95</accession>
<dbReference type="SMART" id="SM00826">
    <property type="entry name" value="PKS_DH"/>
    <property type="match status" value="1"/>
</dbReference>
<dbReference type="Pfam" id="PF22336">
    <property type="entry name" value="RhiE-like_linker"/>
    <property type="match status" value="2"/>
</dbReference>
<dbReference type="EMBL" id="JANFQO010000038">
    <property type="protein sequence ID" value="MCQ4167612.1"/>
    <property type="molecule type" value="Genomic_DNA"/>
</dbReference>
<feature type="domain" description="Carrier" evidence="12">
    <location>
        <begin position="3049"/>
        <end position="3123"/>
    </location>
</feature>
<dbReference type="SUPFAM" id="SSF47336">
    <property type="entry name" value="ACP-like"/>
    <property type="match status" value="4"/>
</dbReference>
<dbReference type="Gene3D" id="3.40.47.10">
    <property type="match status" value="3"/>
</dbReference>
<feature type="domain" description="PKS/mFAS DH" evidence="14">
    <location>
        <begin position="1697"/>
        <end position="1976"/>
    </location>
</feature>
<dbReference type="PROSITE" id="PS00012">
    <property type="entry name" value="PHOSPHOPANTETHEINE"/>
    <property type="match status" value="3"/>
</dbReference>
<keyword evidence="5" id="KW-0963">Cytoplasm</keyword>
<dbReference type="SMART" id="SM01294">
    <property type="entry name" value="PKS_PP_betabranch"/>
    <property type="match status" value="4"/>
</dbReference>
<dbReference type="InterPro" id="IPR020806">
    <property type="entry name" value="PKS_PP-bd"/>
</dbReference>
<feature type="domain" description="Carrier" evidence="12">
    <location>
        <begin position="739"/>
        <end position="816"/>
    </location>
</feature>
<keyword evidence="9" id="KW-0511">Multifunctional enzyme</keyword>
<dbReference type="SMART" id="SM00825">
    <property type="entry name" value="PKS_KS"/>
    <property type="match status" value="3"/>
</dbReference>
<dbReference type="Pfam" id="PF14765">
    <property type="entry name" value="PS-DH"/>
    <property type="match status" value="1"/>
</dbReference>
<comment type="similarity">
    <text evidence="3">Belongs to the short-chain dehydrogenases/reductases (SDR) family.</text>
</comment>
<proteinExistence type="inferred from homology"/>
<dbReference type="InterPro" id="IPR020807">
    <property type="entry name" value="PKS_DH"/>
</dbReference>
<evidence type="ECO:0000256" key="9">
    <source>
        <dbReference type="ARBA" id="ARBA00023268"/>
    </source>
</evidence>
<evidence type="ECO:0000256" key="10">
    <source>
        <dbReference type="PROSITE-ProRule" id="PRU01363"/>
    </source>
</evidence>
<protein>
    <submittedName>
        <fullName evidence="15">SDR family NAD(P)-dependent oxidoreductase</fullName>
    </submittedName>
</protein>
<dbReference type="InterPro" id="IPR013968">
    <property type="entry name" value="PKS_KR"/>
</dbReference>
<dbReference type="Gene3D" id="3.40.50.150">
    <property type="entry name" value="Vaccinia Virus protein VP39"/>
    <property type="match status" value="1"/>
</dbReference>
<feature type="domain" description="Carrier" evidence="12">
    <location>
        <begin position="920"/>
        <end position="997"/>
    </location>
</feature>
<evidence type="ECO:0000256" key="6">
    <source>
        <dbReference type="ARBA" id="ARBA00022553"/>
    </source>
</evidence>
<dbReference type="InterPro" id="IPR006162">
    <property type="entry name" value="Ppantetheine_attach_site"/>
</dbReference>
<dbReference type="InterPro" id="IPR016039">
    <property type="entry name" value="Thiolase-like"/>
</dbReference>
<keyword evidence="16" id="KW-1185">Reference proteome</keyword>
<dbReference type="RefSeq" id="WP_255916797.1">
    <property type="nucleotide sequence ID" value="NZ_JANFQO010000038.1"/>
</dbReference>
<evidence type="ECO:0000259" key="12">
    <source>
        <dbReference type="PROSITE" id="PS50075"/>
    </source>
</evidence>
<dbReference type="InterPro" id="IPR032821">
    <property type="entry name" value="PKS_assoc"/>
</dbReference>
<keyword evidence="6" id="KW-0597">Phosphoprotein</keyword>
<evidence type="ECO:0000256" key="1">
    <source>
        <dbReference type="ARBA" id="ARBA00004496"/>
    </source>
</evidence>
<evidence type="ECO:0000256" key="8">
    <source>
        <dbReference type="ARBA" id="ARBA00022737"/>
    </source>
</evidence>
<dbReference type="PROSITE" id="PS52019">
    <property type="entry name" value="PKS_MFAS_DH"/>
    <property type="match status" value="1"/>
</dbReference>
<dbReference type="Pfam" id="PF00109">
    <property type="entry name" value="ketoacyl-synt"/>
    <property type="match status" value="3"/>
</dbReference>
<gene>
    <name evidence="15" type="ORF">NM961_23130</name>
</gene>
<dbReference type="Pfam" id="PF08242">
    <property type="entry name" value="Methyltransf_12"/>
    <property type="match status" value="1"/>
</dbReference>
<feature type="region of interest" description="C-terminal hotdog fold" evidence="10">
    <location>
        <begin position="1830"/>
        <end position="1976"/>
    </location>
</feature>
<dbReference type="SUPFAM" id="SSF53901">
    <property type="entry name" value="Thiolase-like"/>
    <property type="match status" value="3"/>
</dbReference>
<keyword evidence="4" id="KW-0596">Phosphopantetheine</keyword>
<keyword evidence="8" id="KW-0677">Repeat</keyword>
<dbReference type="SMART" id="SM00822">
    <property type="entry name" value="PKS_KR"/>
    <property type="match status" value="2"/>
</dbReference>
<name>A0ABT1QZ95_9GAMM</name>
<dbReference type="InterPro" id="IPR054514">
    <property type="entry name" value="RhiE-like_linker"/>
</dbReference>
<dbReference type="InterPro" id="IPR009081">
    <property type="entry name" value="PP-bd_ACP"/>
</dbReference>
<dbReference type="Pfam" id="PF00550">
    <property type="entry name" value="PP-binding"/>
    <property type="match status" value="4"/>
</dbReference>
<dbReference type="Pfam" id="PF08659">
    <property type="entry name" value="KR"/>
    <property type="match status" value="2"/>
</dbReference>
<dbReference type="InterPro" id="IPR049552">
    <property type="entry name" value="PKS_DH_N"/>
</dbReference>
<feature type="active site" description="Proton donor; for dehydratase activity" evidence="10">
    <location>
        <position position="1892"/>
    </location>
</feature>
<feature type="domain" description="Carrier" evidence="12">
    <location>
        <begin position="2916"/>
        <end position="2994"/>
    </location>
</feature>
<evidence type="ECO:0000256" key="3">
    <source>
        <dbReference type="ARBA" id="ARBA00006484"/>
    </source>
</evidence>
<dbReference type="SUPFAM" id="SSF51735">
    <property type="entry name" value="NAD(P)-binding Rossmann-fold domains"/>
    <property type="match status" value="4"/>
</dbReference>
<evidence type="ECO:0000256" key="5">
    <source>
        <dbReference type="ARBA" id="ARBA00022490"/>
    </source>
</evidence>
<feature type="active site" description="Proton acceptor; for dehydratase activity" evidence="10">
    <location>
        <position position="1726"/>
    </location>
</feature>
<feature type="domain" description="Ketosynthase family 3 (KS3)" evidence="13">
    <location>
        <begin position="1087"/>
        <end position="1507"/>
    </location>
</feature>
<dbReference type="CDD" id="cd00833">
    <property type="entry name" value="PKS"/>
    <property type="match status" value="3"/>
</dbReference>
<evidence type="ECO:0000256" key="4">
    <source>
        <dbReference type="ARBA" id="ARBA00022450"/>
    </source>
</evidence>
<dbReference type="Gene3D" id="3.40.50.720">
    <property type="entry name" value="NAD(P)-binding Rossmann-like Domain"/>
    <property type="match status" value="2"/>
</dbReference>
<feature type="region of interest" description="Disordered" evidence="11">
    <location>
        <begin position="539"/>
        <end position="559"/>
    </location>
</feature>
<evidence type="ECO:0000313" key="15">
    <source>
        <dbReference type="EMBL" id="MCQ4167612.1"/>
    </source>
</evidence>
<dbReference type="PROSITE" id="PS52004">
    <property type="entry name" value="KS3_2"/>
    <property type="match status" value="3"/>
</dbReference>
<dbReference type="InterPro" id="IPR020841">
    <property type="entry name" value="PKS_Beta-ketoAc_synthase_dom"/>
</dbReference>
<dbReference type="SUPFAM" id="SSF53335">
    <property type="entry name" value="S-adenosyl-L-methionine-dependent methyltransferases"/>
    <property type="match status" value="1"/>
</dbReference>
<feature type="region of interest" description="N-terminal hotdog fold" evidence="10">
    <location>
        <begin position="1697"/>
        <end position="1817"/>
    </location>
</feature>
<dbReference type="InterPro" id="IPR050091">
    <property type="entry name" value="PKS_NRPS_Biosynth_Enz"/>
</dbReference>
<feature type="domain" description="Ketosynthase family 3 (KS3)" evidence="13">
    <location>
        <begin position="3200"/>
        <end position="3620"/>
    </location>
</feature>
<dbReference type="InterPro" id="IPR036736">
    <property type="entry name" value="ACP-like_sf"/>
</dbReference>
<reference evidence="15" key="1">
    <citation type="submission" date="2022-07" db="EMBL/GenBank/DDBJ databases">
        <title>Tahibacter sp., a new gammaproteobacterium isolated from the silt sample collected at pig farm.</title>
        <authorList>
            <person name="Chen H."/>
        </authorList>
    </citation>
    <scope>NUCLEOTIDE SEQUENCE</scope>
    <source>
        <strain evidence="15">P2K</strain>
    </source>
</reference>
<dbReference type="InterPro" id="IPR057326">
    <property type="entry name" value="KR_dom"/>
</dbReference>
<dbReference type="InterPro" id="IPR013217">
    <property type="entry name" value="Methyltransf_12"/>
</dbReference>
<dbReference type="CDD" id="cd08953">
    <property type="entry name" value="KR_2_SDR_x"/>
    <property type="match status" value="2"/>
</dbReference>
<keyword evidence="7" id="KW-0808">Transferase</keyword>
<evidence type="ECO:0000256" key="11">
    <source>
        <dbReference type="SAM" id="MobiDB-lite"/>
    </source>
</evidence>
<sequence>MPAARFAVPAPAAPGGGRGGDIAIIGVAGRYPEAADLDAFWNNLRDGRDCVREIPPQRWDYSAYAAKPVQGKAYCRWGGFLDGVDEFDPLFFGISPREAMITDPQERLFLQCAFAALEDAGYTRAALAQSVQGEVGVYVGVMYEEYPYYGVEAQQAGVPIALSGSPASIANRVSYFCDFHGPSVAVDSMCSSSLATVHFACEALQRGDCALALAGGVNVSIHPNKYLTLQQGQFSASNGRCESFGRGGDGYVPGEGVGAVLLKPLRQAEADGDYIHAVIKASAINHGGRTNGYTVPNPAAQAQVIARALQRAGVEPAWISYVEAHGTGTTLGDPIEITGLGKAFGAEGLPRQSIHVGSVKSNIGHCESAAGIAGISKVLLQLRHGQIVPSLHSAQLNPNIDFADSPFVVPQALTEWTRPRVGGQERPRIAGVSSFGAGGANAHVVLAEYVHADAAPEDSGAQLFVLSARTAEQLRQRARQLADALAAGLAAAARAADIAYTLQTGRDALAERLAVVATDKAGLAQKLARFLDGGANPAEGIYQGQARSGPARPGDGTDPQTHWMAQGALDKLAEAWTGGGTVDWHRLHPSPRRRVPLPTYPYARQRYWYTDLAGGVAGGGAAAAPAATAAASVAAASAVPAAAVKRAVIAPAPVPDAAAAVPPVPAAAPTAGAKPRGVALSSLSAAPAVRSAPTVAAGIAPAGGIPVAAPGSGGAASPVTPADAARAAPSRSRVNTPVRSLEQIEDILVASLADALYMTADEVDPDRSFQELGLDSVVGVEWIRVLNGRFGIELAATRVYDYPTVRSLAAHIAAALGDEPPPGAAAPAVAAAAPVADALPPVAAPGAALAGTAAADAPAAAAPRQRVALAPLATAAVAPFATQAAAATVRPPASANVAAAAAAAVAAPAAAGAATKAAPASLAAIEAALIETLAEALYMAPEDIDPERPFTDLGLDSVVGVEWIRSINQRLGVDLAAARLYDFPSVTALAAHVLALGSAAAAPTAGAAVAVAPAPVSPAPPASSAPARAAAPVVLPPLPAAAPPAAPAPAAASDAVAAAAPASAPAASRPVAASPASQAPRPAGTRADAIAVVGMAARYPGAADLDAYWNNLAAGVCSIVEVPRERWDMDAYYDPQLQKGGKIYCRWLGALDEVDRFDSLFFNISPAEADLMDPQQRLFLEQAYAAFEDAGFAPQQLSNRKCGTYLGIMGNEYSLLLQKVGLGDATGNSAAIAAARIAYHLNLKGPAISIDTACSSSLVATHLACQALRGGEIDMALVGGVTLYLAPESYIGMCAAGMLSPEGRCKTCDNGANGFVPGEGAAALVLRRLDDALANDERIHGLIIASGINQDGKTNGITAPSVVSQTELEREVYTRFGIDPDGISCVEMHGTGTKLGDPVELEALATVFSERTARRNFCALGSVKSNVGHTSAAAGLAGVHKVLLQLRHGQLAPSLHFSTPNEHFDFARSPFYVNTALRPWPATAQPRRAAVSSFGYSGTNAHLVIEEFRPAPAARTPWSAGTPVLIAFSAKTEQQREDQARRLRAFLAAHPATDLAALAWTLQSGRDVFNHRLALAADSADAAIAGLDAFLRGEDYSGLYVGSVRRGRVAAEDDEDTALLLQSWLQRRRLDKLAEAWTKGTALDWRALYPAPPPQRISLPGYPFARERHWMPQAAPAAAVAVAAQTSQVSQTAGALHPLLQANTSGISQVRFSARFDGSEAFLADHRIGQASLLPGVCYLEMARAGYVAATDAAQSGAVVLRDVVFLQPAWAGTGGLSLQLGLRARGGDELDFDVRSTDAAQTLHAQGRAGRQAVAATRLDLAALRAAASEPLSGEQCYAQFAAAGFAYGPSHRGLHRVALGRGGDGDFALAEISLATPPAAAYVLEPGRLDAVLQASLPLLQRAGLAGGLPFALDRAEILAALPARCFAHLRWSPGHSAAAALPKLDIDVSDADGSVVLRLRGFSLRSAAAPSAGAAAPPSAATPAQAAQAVRAGQGELTGPVMLLPRWEAQLPPLTEAWPAAAATLLVVGGSEAQRRQLALRHSRVHELPPQALASVDSLRAALAALPALDHVCWFVPPAPLHNVLEESLVTRQSEGVLAGFRLLKALLQAGYGSRALGLSVFTAQTFGVERRDDAHPAHASVHGLIGSAAKEYPHWNVRLVDLPLHAELPPAAAWQLPPDPQGDAWAFRAGEWLRQQLVPADLAAPAQSAYRHGGVYVIVGGAGGIGEVYTEYLIRHYQAHVYWIGRREADAALDARRRRLAALGPEPVYLRADATDRGALERCLDHIHERHAGVHGLIHSAIVLLDKSLANMDEERFRAALAAKVDVGVRLAQVFGREELDFALFFSSLQSYTKAAGQSNYAAGCTFGDAYAQALAQRWSCPVKVINWGYWGGVGIVATAAYQQRMADSGIGSIEPAEAMDALEKLLAAPLDQAALIHTTDPAVLTHWCAPARYRAVAGAPASLTPLRLQAGAGSSASQQALHALEQAEGERKALADAVGAELARLLWVQLRSMGLFATAQVQLAEETARVAPAYARWLAQAARLLQRNGYLAAAGEGAYRATALADQAGPHTWPQWEAQAAQWRSLPGLGSQVVLIEATLRNLPAILQGRLPATDVLFRDSAVDGVAGSYQGHAGADYFNTVLGDMLLALLQQRRDAARASGTPLQPLRILEVGAGTGSTSALLFHLLQPYQHEVGEYCYTDISRAFLMHAEDSFGPQCPYLRCTLFNAELPLAGQDIVPASYDVVVATNVLHATRDIRNTLRNIKACLAHGGVLLLNEINQDGGLLALLTFALLKGWWLFEDEALRLPGCPALDEANWQRALEGEGFTDVFFPAERGQRFGQQIVVAASDGLVRQARTAAPAPRATAQAAAAAATVPARAEAAPAAPAVAAASVAAAIPVTTADPAARTQQIADLVRDTITGKLGEALRVRRDRIHGDDSFADFGVDSITGVALVQAINDALGIELATTALFEFNSVNALAAHILAGHADAIGRRLAPAAPAAVPQPAPSAQTAPAAPVVAAAPAPAGAAPAAAVVDSQRLHDHVKDTIAEKLCEGLRVRRDRIHFDDAFADYGVDSITGVALVQTLNAALGIELATTALFEFNSVNALAAHILASYGDALRQTLAAVPAAAAPPAAVPATGIAPAAAPVAAAAAAPPAAIPAAAAVATAAAAPPYASAAPIESSTPGTAVPDDRRIAVVGMSGRFARSPDLDALWTHLAHGTDLVEEVTRWDLDQFLPPGGEFCRAAALVDDIEKFDALFFKISGMEATYMDPQQRLFLEECWTALEDAGYAGDGARGKRCGVYVGCGAGDYDNLLGDSSPPQSFWGTAASIVPARIAYFLDLKGPAVAIDTACSASLVAAHSACQALWCNDVDLALVGGVHLQATPSYFLATTKSGMLSPHGRCHAFDARADGFVPGEGVGVVILKRLRDALADGDTVRGVIVASGINQDGTSNGITAPNAAAQESLIRELYERFDIDPAQIQLVEAHGTGTRLGDPIEFGALSRAFRHRTALRRYCAIGSIKTNLGHTATTAGIAGLLKLLLCLKHRKIVPSLHYRNGNPHIDFETSPFFVNTELRRWDSALDANGRPLPRRAAVSSFGFSGTNAHMVVEEAPAHARVPQARPAWLVVLSARTREQLRQQVEALLGAVGRDAQMHVADISQTLLLGRKHLAQRLACVARDRAGLLASLREWLAEGRCDQVFVSAVSEEDWREQVALRDYGNQCIRQSRELRDDAEYLRNLAAVADLYVQNYDLQFELLFAGSNASRIPLPTYPFQRKSYWPAGSPLAPPSAAGTAVAGASAAPAAAVVSPAPAAGAPAAAAPSPASGTAAGTAQALVPVWEPLAVPAASSRAPLPGRTLLIAAAGTAPAELERLATRFAEVQRLDPAVLASPPRLSAALSQLQQIDRVVWIANDLPRADVLDEAQTQPQPTGVLALFRFVKALLELKYAGRALDWLVVTFRTQAVHRTLDRVCAIQAGVHGLVGSMAKEHPAWSVRLADLPAAGAWPLDDLLALPADRAGDAACFRRDEWYRQRLVALDRQAVPGSGYRRGGNYVVLGGAGGIGEVWTEWMIRNYQARVFWIGRRAPDAAIQAQLDRLGQLGPRPVYLSADATDAAALCHAYAVIKRDHLAGAAIHGLVHSAIVLQDASLALMDETRFAASLQVKVDASVHLVQAFRSEELDFVLFFSSMQSFSKAPGQGNYAAGCTFKDAYARQLAQELPWPVRVMNWGWWGGVGIVSSEDYQRRMARLGMGSIQPEEGMQAVQALVAGSVEQMAFVRTTSPEVLRELRGRESVSCMASGAPSLLRNLRKRMEGA</sequence>
<dbReference type="InterPro" id="IPR036291">
    <property type="entry name" value="NAD(P)-bd_dom_sf"/>
</dbReference>
<feature type="domain" description="Ketosynthase family 3 (KS3)" evidence="13">
    <location>
        <begin position="19"/>
        <end position="448"/>
    </location>
</feature>
<comment type="caution">
    <text evidence="15">The sequence shown here is derived from an EMBL/GenBank/DDBJ whole genome shotgun (WGS) entry which is preliminary data.</text>
</comment>
<dbReference type="PANTHER" id="PTHR43775">
    <property type="entry name" value="FATTY ACID SYNTHASE"/>
    <property type="match status" value="1"/>
</dbReference>
<comment type="subcellular location">
    <subcellularLocation>
        <location evidence="1">Cytoplasm</location>
    </subcellularLocation>
</comment>
<dbReference type="Pfam" id="PF02801">
    <property type="entry name" value="Ketoacyl-synt_C"/>
    <property type="match status" value="3"/>
</dbReference>
<dbReference type="Pfam" id="PF16197">
    <property type="entry name" value="KAsynt_C_assoc"/>
    <property type="match status" value="1"/>
</dbReference>
<dbReference type="InterPro" id="IPR049900">
    <property type="entry name" value="PKS_mFAS_DH"/>
</dbReference>
<dbReference type="Gene3D" id="1.10.1240.100">
    <property type="match status" value="3"/>
</dbReference>
<evidence type="ECO:0000313" key="16">
    <source>
        <dbReference type="Proteomes" id="UP001165498"/>
    </source>
</evidence>
<dbReference type="CDD" id="cd02440">
    <property type="entry name" value="AdoMet_MTases"/>
    <property type="match status" value="1"/>
</dbReference>
<evidence type="ECO:0000259" key="13">
    <source>
        <dbReference type="PROSITE" id="PS52004"/>
    </source>
</evidence>
<dbReference type="Gene3D" id="1.10.1200.10">
    <property type="entry name" value="ACP-like"/>
    <property type="match status" value="4"/>
</dbReference>
<dbReference type="InterPro" id="IPR014030">
    <property type="entry name" value="Ketoacyl_synth_N"/>
</dbReference>
<dbReference type="PANTHER" id="PTHR43775:SF37">
    <property type="entry name" value="SI:DKEY-61P9.11"/>
    <property type="match status" value="1"/>
</dbReference>